<keyword evidence="6" id="KW-0418">Kinase</keyword>
<dbReference type="PROSITE" id="PS50109">
    <property type="entry name" value="HIS_KIN"/>
    <property type="match status" value="1"/>
</dbReference>
<dbReference type="PANTHER" id="PTHR43065">
    <property type="entry name" value="SENSOR HISTIDINE KINASE"/>
    <property type="match status" value="1"/>
</dbReference>
<dbReference type="EC" id="2.7.13.3" evidence="2"/>
<sequence>MQASNGASKVAEQDITVLKQQLAELTEQLVRSEKLASIGQLAAGVAHEINNPIGYVASNLSVLKEYTNGLTLLVQRLSALLPPAQSQLLKSQFDFDYICEDLPKLLQQSEQGLQRVIEIIRDLKDFSHIDQAEFVMADLHQGIQSTLNIVANEIKYKAEVVRQFAELPLVSCIPSQLNQVLLNLLVNAAQAIVERGIITISTGCDAQWVWFSVADTGPGIATEQLEQIFQPFYTTKPKDQGTGLGLALSRSIVEKHKGLLEVQSTPGVGSCFTVKIPRSIASA</sequence>
<dbReference type="Pfam" id="PF02518">
    <property type="entry name" value="HATPase_c"/>
    <property type="match status" value="1"/>
</dbReference>
<name>H3ZFV6_9ALTE</name>
<keyword evidence="3" id="KW-0597">Phosphoprotein</keyword>
<dbReference type="SUPFAM" id="SSF55874">
    <property type="entry name" value="ATPase domain of HSP90 chaperone/DNA topoisomerase II/histidine kinase"/>
    <property type="match status" value="1"/>
</dbReference>
<dbReference type="InterPro" id="IPR004358">
    <property type="entry name" value="Sig_transdc_His_kin-like_C"/>
</dbReference>
<protein>
    <recommendedName>
        <fullName evidence="2">histidine kinase</fullName>
        <ecNumber evidence="2">2.7.13.3</ecNumber>
    </recommendedName>
</protein>
<gene>
    <name evidence="6" type="ORF">AJE_11014</name>
</gene>
<dbReference type="InterPro" id="IPR036890">
    <property type="entry name" value="HATPase_C_sf"/>
</dbReference>
<reference evidence="6 7" key="1">
    <citation type="journal article" date="2012" name="J. Bacteriol.">
        <title>Genome Sequence of Extracellular-Protease-Producing Alishewanella jeotgali Isolated from Traditional Korean Fermented Seafood.</title>
        <authorList>
            <person name="Jung J."/>
            <person name="Chun J."/>
            <person name="Park W."/>
        </authorList>
    </citation>
    <scope>NUCLEOTIDE SEQUENCE [LARGE SCALE GENOMIC DNA]</scope>
    <source>
        <strain evidence="6 7">KCTC 22429</strain>
    </source>
</reference>
<feature type="coiled-coil region" evidence="4">
    <location>
        <begin position="8"/>
        <end position="35"/>
    </location>
</feature>
<dbReference type="PATRIC" id="fig|1129374.4.peg.2183"/>
<evidence type="ECO:0000313" key="7">
    <source>
        <dbReference type="Proteomes" id="UP000012046"/>
    </source>
</evidence>
<keyword evidence="7" id="KW-1185">Reference proteome</keyword>
<evidence type="ECO:0000259" key="5">
    <source>
        <dbReference type="PROSITE" id="PS50109"/>
    </source>
</evidence>
<dbReference type="InterPro" id="IPR003661">
    <property type="entry name" value="HisK_dim/P_dom"/>
</dbReference>
<comment type="caution">
    <text evidence="6">The sequence shown here is derived from an EMBL/GenBank/DDBJ whole genome shotgun (WGS) entry which is preliminary data.</text>
</comment>
<dbReference type="InterPro" id="IPR003594">
    <property type="entry name" value="HATPase_dom"/>
</dbReference>
<keyword evidence="4" id="KW-0175">Coiled coil</keyword>
<evidence type="ECO:0000256" key="1">
    <source>
        <dbReference type="ARBA" id="ARBA00000085"/>
    </source>
</evidence>
<evidence type="ECO:0000256" key="2">
    <source>
        <dbReference type="ARBA" id="ARBA00012438"/>
    </source>
</evidence>
<proteinExistence type="predicted"/>
<feature type="domain" description="Histidine kinase" evidence="5">
    <location>
        <begin position="44"/>
        <end position="280"/>
    </location>
</feature>
<dbReference type="eggNOG" id="COG4191">
    <property type="taxonomic scope" value="Bacteria"/>
</dbReference>
<dbReference type="GO" id="GO:0000155">
    <property type="term" value="F:phosphorelay sensor kinase activity"/>
    <property type="evidence" value="ECO:0007669"/>
    <property type="project" value="InterPro"/>
</dbReference>
<dbReference type="InterPro" id="IPR005467">
    <property type="entry name" value="His_kinase_dom"/>
</dbReference>
<dbReference type="Gene3D" id="3.30.565.10">
    <property type="entry name" value="Histidine kinase-like ATPase, C-terminal domain"/>
    <property type="match status" value="1"/>
</dbReference>
<comment type="catalytic activity">
    <reaction evidence="1">
        <text>ATP + protein L-histidine = ADP + protein N-phospho-L-histidine.</text>
        <dbReference type="EC" id="2.7.13.3"/>
    </reaction>
</comment>
<dbReference type="STRING" id="1129374.AJE_11014"/>
<dbReference type="CDD" id="cd00082">
    <property type="entry name" value="HisKA"/>
    <property type="match status" value="1"/>
</dbReference>
<dbReference type="InterPro" id="IPR036097">
    <property type="entry name" value="HisK_dim/P_sf"/>
</dbReference>
<dbReference type="Proteomes" id="UP000012046">
    <property type="component" value="Unassembled WGS sequence"/>
</dbReference>
<evidence type="ECO:0000256" key="4">
    <source>
        <dbReference type="SAM" id="Coils"/>
    </source>
</evidence>
<dbReference type="AlphaFoldDB" id="H3ZFV6"/>
<dbReference type="SMART" id="SM00387">
    <property type="entry name" value="HATPase_c"/>
    <property type="match status" value="1"/>
</dbReference>
<keyword evidence="6" id="KW-0808">Transferase</keyword>
<evidence type="ECO:0000313" key="6">
    <source>
        <dbReference type="EMBL" id="EHR40592.1"/>
    </source>
</evidence>
<dbReference type="SUPFAM" id="SSF47384">
    <property type="entry name" value="Homodimeric domain of signal transducing histidine kinase"/>
    <property type="match status" value="1"/>
</dbReference>
<dbReference type="PRINTS" id="PR00344">
    <property type="entry name" value="BCTRLSENSOR"/>
</dbReference>
<dbReference type="EMBL" id="AHTH01000037">
    <property type="protein sequence ID" value="EHR40592.1"/>
    <property type="molecule type" value="Genomic_DNA"/>
</dbReference>
<evidence type="ECO:0000256" key="3">
    <source>
        <dbReference type="ARBA" id="ARBA00022553"/>
    </source>
</evidence>
<organism evidence="6 7">
    <name type="scientific">Alishewanella jeotgali KCTC 22429</name>
    <dbReference type="NCBI Taxonomy" id="1129374"/>
    <lineage>
        <taxon>Bacteria</taxon>
        <taxon>Pseudomonadati</taxon>
        <taxon>Pseudomonadota</taxon>
        <taxon>Gammaproteobacteria</taxon>
        <taxon>Alteromonadales</taxon>
        <taxon>Alteromonadaceae</taxon>
        <taxon>Alishewanella</taxon>
    </lineage>
</organism>
<dbReference type="PANTHER" id="PTHR43065:SF50">
    <property type="entry name" value="HISTIDINE KINASE"/>
    <property type="match status" value="1"/>
</dbReference>
<dbReference type="Gene3D" id="1.10.287.130">
    <property type="match status" value="1"/>
</dbReference>
<accession>H3ZFV6</accession>